<keyword evidence="3 7" id="KW-0808">Transferase</keyword>
<keyword evidence="8" id="KW-1185">Reference proteome</keyword>
<reference evidence="7 8" key="1">
    <citation type="submission" date="2020-08" db="EMBL/GenBank/DDBJ databases">
        <title>Genomic Encyclopedia of Type Strains, Phase IV (KMG-IV): sequencing the most valuable type-strain genomes for metagenomic binning, comparative biology and taxonomic classification.</title>
        <authorList>
            <person name="Goeker M."/>
        </authorList>
    </citation>
    <scope>NUCLEOTIDE SEQUENCE [LARGE SCALE GENOMIC DNA]</scope>
    <source>
        <strain evidence="7 8">DSM 29348</strain>
    </source>
</reference>
<evidence type="ECO:0000256" key="5">
    <source>
        <dbReference type="ARBA" id="ARBA00023315"/>
    </source>
</evidence>
<sequence length="253" mass="27404">MRARLRRWRRIAALIGALALCLPLHLLWRAMRRRSPWPPRFLGMAARAVGARVRIAGRPMAGDVFFVANHVSWIDILAMGGATGTAFVSHDGVAGWPVIGWLAAQNNTIFIARDRRVNVGGQLDQLRAALAGHQPVTLFPEGTTNDARTLLPFKPALLAVMLPPPRAVVIQPVHIDYGAPGPDIAWFGAEPAGANAKRLLERPGALPVTLRFLEPFDPAEFPDRKALAAETQRRVAASMATVASPFTDATCPV</sequence>
<keyword evidence="5 7" id="KW-0012">Acyltransferase</keyword>
<evidence type="ECO:0000313" key="8">
    <source>
        <dbReference type="Proteomes" id="UP000552757"/>
    </source>
</evidence>
<evidence type="ECO:0000256" key="3">
    <source>
        <dbReference type="ARBA" id="ARBA00022679"/>
    </source>
</evidence>
<dbReference type="EMBL" id="JACIEB010000001">
    <property type="protein sequence ID" value="MBB3980710.1"/>
    <property type="molecule type" value="Genomic_DNA"/>
</dbReference>
<name>A0A7W6DCG3_9SPHN</name>
<dbReference type="SMART" id="SM00563">
    <property type="entry name" value="PlsC"/>
    <property type="match status" value="1"/>
</dbReference>
<evidence type="ECO:0000259" key="6">
    <source>
        <dbReference type="SMART" id="SM00563"/>
    </source>
</evidence>
<dbReference type="GO" id="GO:0003841">
    <property type="term" value="F:1-acylglycerol-3-phosphate O-acyltransferase activity"/>
    <property type="evidence" value="ECO:0007669"/>
    <property type="project" value="UniProtKB-EC"/>
</dbReference>
<dbReference type="Proteomes" id="UP000552757">
    <property type="component" value="Unassembled WGS sequence"/>
</dbReference>
<dbReference type="EC" id="2.3.1.51" evidence="7"/>
<dbReference type="CDD" id="cd07989">
    <property type="entry name" value="LPLAT_AGPAT-like"/>
    <property type="match status" value="1"/>
</dbReference>
<evidence type="ECO:0000313" key="7">
    <source>
        <dbReference type="EMBL" id="MBB3980710.1"/>
    </source>
</evidence>
<dbReference type="Pfam" id="PF01553">
    <property type="entry name" value="Acyltransferase"/>
    <property type="match status" value="1"/>
</dbReference>
<gene>
    <name evidence="7" type="ORF">GGR44_000341</name>
</gene>
<organism evidence="7 8">
    <name type="scientific">Sphingobium fontiphilum</name>
    <dbReference type="NCBI Taxonomy" id="944425"/>
    <lineage>
        <taxon>Bacteria</taxon>
        <taxon>Pseudomonadati</taxon>
        <taxon>Pseudomonadota</taxon>
        <taxon>Alphaproteobacteria</taxon>
        <taxon>Sphingomonadales</taxon>
        <taxon>Sphingomonadaceae</taxon>
        <taxon>Sphingobium</taxon>
    </lineage>
</organism>
<dbReference type="PANTHER" id="PTHR10434">
    <property type="entry name" value="1-ACYL-SN-GLYCEROL-3-PHOSPHATE ACYLTRANSFERASE"/>
    <property type="match status" value="1"/>
</dbReference>
<comment type="pathway">
    <text evidence="1">Lipid metabolism.</text>
</comment>
<keyword evidence="2" id="KW-0444">Lipid biosynthesis</keyword>
<feature type="domain" description="Phospholipid/glycerol acyltransferase" evidence="6">
    <location>
        <begin position="64"/>
        <end position="178"/>
    </location>
</feature>
<comment type="caution">
    <text evidence="7">The sequence shown here is derived from an EMBL/GenBank/DDBJ whole genome shotgun (WGS) entry which is preliminary data.</text>
</comment>
<protein>
    <submittedName>
        <fullName evidence="7">1-acyl-sn-glycerol-3-phosphate acyltransferase</fullName>
        <ecNumber evidence="7">2.3.1.51</ecNumber>
    </submittedName>
</protein>
<evidence type="ECO:0000256" key="1">
    <source>
        <dbReference type="ARBA" id="ARBA00005189"/>
    </source>
</evidence>
<evidence type="ECO:0000256" key="2">
    <source>
        <dbReference type="ARBA" id="ARBA00022516"/>
    </source>
</evidence>
<dbReference type="SUPFAM" id="SSF69593">
    <property type="entry name" value="Glycerol-3-phosphate (1)-acyltransferase"/>
    <property type="match status" value="1"/>
</dbReference>
<proteinExistence type="predicted"/>
<accession>A0A7W6DCG3</accession>
<dbReference type="InterPro" id="IPR002123">
    <property type="entry name" value="Plipid/glycerol_acylTrfase"/>
</dbReference>
<evidence type="ECO:0000256" key="4">
    <source>
        <dbReference type="ARBA" id="ARBA00023098"/>
    </source>
</evidence>
<dbReference type="AlphaFoldDB" id="A0A7W6DCG3"/>
<keyword evidence="4" id="KW-0443">Lipid metabolism</keyword>
<dbReference type="GO" id="GO:0006654">
    <property type="term" value="P:phosphatidic acid biosynthetic process"/>
    <property type="evidence" value="ECO:0007669"/>
    <property type="project" value="TreeGrafter"/>
</dbReference>
<dbReference type="PANTHER" id="PTHR10434:SF64">
    <property type="entry name" value="1-ACYL-SN-GLYCEROL-3-PHOSPHATE ACYLTRANSFERASE-RELATED"/>
    <property type="match status" value="1"/>
</dbReference>